<evidence type="ECO:0000256" key="1">
    <source>
        <dbReference type="SAM" id="SignalP"/>
    </source>
</evidence>
<dbReference type="Proteomes" id="UP001497644">
    <property type="component" value="Chromosome 12"/>
</dbReference>
<reference evidence="2" key="1">
    <citation type="submission" date="2024-04" db="EMBL/GenBank/DDBJ databases">
        <authorList>
            <consortium name="Molecular Ecology Group"/>
        </authorList>
    </citation>
    <scope>NUCLEOTIDE SEQUENCE</scope>
</reference>
<keyword evidence="1" id="KW-0732">Signal</keyword>
<evidence type="ECO:0000313" key="3">
    <source>
        <dbReference type="Proteomes" id="UP001497644"/>
    </source>
</evidence>
<feature type="signal peptide" evidence="1">
    <location>
        <begin position="1"/>
        <end position="24"/>
    </location>
</feature>
<accession>A0AAV2N9C8</accession>
<protein>
    <submittedName>
        <fullName evidence="2">Uncharacterized protein</fullName>
    </submittedName>
</protein>
<gene>
    <name evidence="2" type="ORF">LPLAT_LOCUS2858</name>
</gene>
<name>A0AAV2N9C8_9HYME</name>
<proteinExistence type="predicted"/>
<dbReference type="AlphaFoldDB" id="A0AAV2N9C8"/>
<feature type="chain" id="PRO_5043494923" evidence="1">
    <location>
        <begin position="25"/>
        <end position="177"/>
    </location>
</feature>
<dbReference type="EMBL" id="OZ034835">
    <property type="protein sequence ID" value="CAL1676731.1"/>
    <property type="molecule type" value="Genomic_DNA"/>
</dbReference>
<sequence>MKRICLIIFLTICICNVLLDSKEAECFSFTWPGPGIDRNCTIYNEKYPNIPCIEPTYEDNTRPNTTELWYDIQKGIEGREYLSTLESNCVCIKYTYIYNGVVVNASYFCGKVIEDQAIAVTSGCYVTYTEGYTIEVCACRSEANDIPCNSTIRNTYSILITFMATVPLFIYKIFNIP</sequence>
<evidence type="ECO:0000313" key="2">
    <source>
        <dbReference type="EMBL" id="CAL1676731.1"/>
    </source>
</evidence>
<keyword evidence="3" id="KW-1185">Reference proteome</keyword>
<organism evidence="2 3">
    <name type="scientific">Lasius platythorax</name>
    <dbReference type="NCBI Taxonomy" id="488582"/>
    <lineage>
        <taxon>Eukaryota</taxon>
        <taxon>Metazoa</taxon>
        <taxon>Ecdysozoa</taxon>
        <taxon>Arthropoda</taxon>
        <taxon>Hexapoda</taxon>
        <taxon>Insecta</taxon>
        <taxon>Pterygota</taxon>
        <taxon>Neoptera</taxon>
        <taxon>Endopterygota</taxon>
        <taxon>Hymenoptera</taxon>
        <taxon>Apocrita</taxon>
        <taxon>Aculeata</taxon>
        <taxon>Formicoidea</taxon>
        <taxon>Formicidae</taxon>
        <taxon>Formicinae</taxon>
        <taxon>Lasius</taxon>
        <taxon>Lasius</taxon>
    </lineage>
</organism>